<proteinExistence type="inferred from homology"/>
<accession>A0A8B7NLS9</accession>
<evidence type="ECO:0000256" key="2">
    <source>
        <dbReference type="ARBA" id="ARBA00022448"/>
    </source>
</evidence>
<dbReference type="InterPro" id="IPR003280">
    <property type="entry name" value="2pore_dom_K_chnl"/>
</dbReference>
<feature type="transmembrane region" description="Helical" evidence="10">
    <location>
        <begin position="136"/>
        <end position="161"/>
    </location>
</feature>
<comment type="similarity">
    <text evidence="8">Belongs to the two pore domain potassium channel (TC 1.A.1.8) family.</text>
</comment>
<comment type="subcellular location">
    <subcellularLocation>
        <location evidence="1">Membrane</location>
        <topology evidence="1">Multi-pass membrane protein</topology>
    </subcellularLocation>
</comment>
<keyword evidence="5 8" id="KW-0406">Ion transport</keyword>
<keyword evidence="7 8" id="KW-0407">Ion channel</keyword>
<evidence type="ECO:0000256" key="5">
    <source>
        <dbReference type="ARBA" id="ARBA00023065"/>
    </source>
</evidence>
<reference evidence="13" key="1">
    <citation type="submission" date="2025-08" db="UniProtKB">
        <authorList>
            <consortium name="RefSeq"/>
        </authorList>
    </citation>
    <scope>IDENTIFICATION</scope>
    <source>
        <tissue evidence="13">Whole organism</tissue>
    </source>
</reference>
<dbReference type="Gene3D" id="1.10.287.70">
    <property type="match status" value="1"/>
</dbReference>
<feature type="domain" description="Potassium channel" evidence="11">
    <location>
        <begin position="223"/>
        <end position="309"/>
    </location>
</feature>
<feature type="transmembrane region" description="Helical" evidence="10">
    <location>
        <begin position="215"/>
        <end position="239"/>
    </location>
</feature>
<dbReference type="PRINTS" id="PR01333">
    <property type="entry name" value="2POREKCHANEL"/>
</dbReference>
<dbReference type="OrthoDB" id="297496at2759"/>
<dbReference type="GO" id="GO:0030322">
    <property type="term" value="P:stabilization of membrane potential"/>
    <property type="evidence" value="ECO:0007669"/>
    <property type="project" value="TreeGrafter"/>
</dbReference>
<dbReference type="GeneID" id="108671573"/>
<evidence type="ECO:0000256" key="1">
    <source>
        <dbReference type="ARBA" id="ARBA00004141"/>
    </source>
</evidence>
<feature type="transmembrane region" description="Helical" evidence="10">
    <location>
        <begin position="173"/>
        <end position="194"/>
    </location>
</feature>
<keyword evidence="4 10" id="KW-1133">Transmembrane helix</keyword>
<dbReference type="InterPro" id="IPR013099">
    <property type="entry name" value="K_chnl_dom"/>
</dbReference>
<dbReference type="AlphaFoldDB" id="A0A8B7NLS9"/>
<feature type="transmembrane region" description="Helical" evidence="10">
    <location>
        <begin position="280"/>
        <end position="299"/>
    </location>
</feature>
<sequence>MAGAPEEEVLEADPRLPEKPGKKFLMVLLIYTVYLVLGAFTFMYLEFSVQKEIQVNDLPKWLEIKKSLFHEHHPEGYPHTLTPEAANQVAWLELLCPQLNRSMLLTLFQEDNIFENAAEVEKKCDKVRNVTVSEEVVYSWSFIDALYFSMTVTTTIGYGHIAPTRAAGKLMCMMYAVVGIPLTGILLAYTSDVFGEKIFAIYRSKLSGQKQRSRFFIVAATVLYLLLGFVVFLFLPAIVFVYVEGWNYLDSVYYAFITLTTIGFGDIVSGRGMEPGWGHACYQLFVIVWIITSLGYWVMVANFITRALRSKKLHMSLIHRAKLLKDIMEKQNDPVFLPQKSKQAFNFIMQLSSILAVDAENAKQLQLEDPDTAPGLSDKSRSSSMPMGIPGISSLFNMSAISPTSMNNQLCRSMVSTVPGGGSECSLKAEHPVNPSYPPSPSSVTNSLDTTNSTITIDCDDSTISSDPAI</sequence>
<dbReference type="GO" id="GO:0015271">
    <property type="term" value="F:outward rectifier potassium channel activity"/>
    <property type="evidence" value="ECO:0007669"/>
    <property type="project" value="TreeGrafter"/>
</dbReference>
<dbReference type="PANTHER" id="PTHR11003:SF338">
    <property type="entry name" value="PROTEIN CBG03693"/>
    <property type="match status" value="1"/>
</dbReference>
<evidence type="ECO:0000256" key="9">
    <source>
        <dbReference type="SAM" id="MobiDB-lite"/>
    </source>
</evidence>
<gene>
    <name evidence="13" type="primary">LOC108671573</name>
</gene>
<evidence type="ECO:0000256" key="4">
    <source>
        <dbReference type="ARBA" id="ARBA00022989"/>
    </source>
</evidence>
<feature type="transmembrane region" description="Helical" evidence="10">
    <location>
        <begin position="24"/>
        <end position="45"/>
    </location>
</feature>
<protein>
    <submittedName>
        <fullName evidence="13">Open rectifier potassium channel protein 1</fullName>
    </submittedName>
</protein>
<feature type="domain" description="Potassium channel" evidence="11">
    <location>
        <begin position="134"/>
        <end position="194"/>
    </location>
</feature>
<evidence type="ECO:0000256" key="7">
    <source>
        <dbReference type="ARBA" id="ARBA00023303"/>
    </source>
</evidence>
<dbReference type="RefSeq" id="XP_018014625.1">
    <property type="nucleotide sequence ID" value="XM_018159136.2"/>
</dbReference>
<evidence type="ECO:0000256" key="6">
    <source>
        <dbReference type="ARBA" id="ARBA00023136"/>
    </source>
</evidence>
<keyword evidence="6 10" id="KW-0472">Membrane</keyword>
<dbReference type="Proteomes" id="UP000694843">
    <property type="component" value="Unplaced"/>
</dbReference>
<evidence type="ECO:0000313" key="13">
    <source>
        <dbReference type="RefSeq" id="XP_018014625.1"/>
    </source>
</evidence>
<organism evidence="12 13">
    <name type="scientific">Hyalella azteca</name>
    <name type="common">Amphipod</name>
    <dbReference type="NCBI Taxonomy" id="294128"/>
    <lineage>
        <taxon>Eukaryota</taxon>
        <taxon>Metazoa</taxon>
        <taxon>Ecdysozoa</taxon>
        <taxon>Arthropoda</taxon>
        <taxon>Crustacea</taxon>
        <taxon>Multicrustacea</taxon>
        <taxon>Malacostraca</taxon>
        <taxon>Eumalacostraca</taxon>
        <taxon>Peracarida</taxon>
        <taxon>Amphipoda</taxon>
        <taxon>Senticaudata</taxon>
        <taxon>Talitrida</taxon>
        <taxon>Talitroidea</taxon>
        <taxon>Hyalellidae</taxon>
        <taxon>Hyalella</taxon>
    </lineage>
</organism>
<evidence type="ECO:0000259" key="11">
    <source>
        <dbReference type="Pfam" id="PF07885"/>
    </source>
</evidence>
<feature type="compositionally biased region" description="Low complexity" evidence="9">
    <location>
        <begin position="442"/>
        <end position="470"/>
    </location>
</feature>
<dbReference type="SUPFAM" id="SSF81324">
    <property type="entry name" value="Voltage-gated potassium channels"/>
    <property type="match status" value="2"/>
</dbReference>
<name>A0A8B7NLS9_HYAAZ</name>
<dbReference type="GO" id="GO:0005886">
    <property type="term" value="C:plasma membrane"/>
    <property type="evidence" value="ECO:0007669"/>
    <property type="project" value="TreeGrafter"/>
</dbReference>
<dbReference type="GO" id="GO:0022841">
    <property type="term" value="F:potassium ion leak channel activity"/>
    <property type="evidence" value="ECO:0007669"/>
    <property type="project" value="TreeGrafter"/>
</dbReference>
<evidence type="ECO:0000313" key="12">
    <source>
        <dbReference type="Proteomes" id="UP000694843"/>
    </source>
</evidence>
<dbReference type="PANTHER" id="PTHR11003">
    <property type="entry name" value="POTASSIUM CHANNEL, SUBFAMILY K"/>
    <property type="match status" value="1"/>
</dbReference>
<evidence type="ECO:0000256" key="8">
    <source>
        <dbReference type="RuleBase" id="RU003857"/>
    </source>
</evidence>
<feature type="transmembrane region" description="Helical" evidence="10">
    <location>
        <begin position="251"/>
        <end position="268"/>
    </location>
</feature>
<dbReference type="Pfam" id="PF07885">
    <property type="entry name" value="Ion_trans_2"/>
    <property type="match status" value="2"/>
</dbReference>
<feature type="region of interest" description="Disordered" evidence="9">
    <location>
        <begin position="421"/>
        <end position="470"/>
    </location>
</feature>
<keyword evidence="3 8" id="KW-0812">Transmembrane</keyword>
<keyword evidence="2 8" id="KW-0813">Transport</keyword>
<evidence type="ECO:0000256" key="3">
    <source>
        <dbReference type="ARBA" id="ARBA00022692"/>
    </source>
</evidence>
<dbReference type="KEGG" id="hazt:108671573"/>
<evidence type="ECO:0000256" key="10">
    <source>
        <dbReference type="SAM" id="Phobius"/>
    </source>
</evidence>
<keyword evidence="12" id="KW-1185">Reference proteome</keyword>